<reference evidence="1 2" key="1">
    <citation type="submission" date="2019-11" db="EMBL/GenBank/DDBJ databases">
        <authorList>
            <person name="Holert J."/>
        </authorList>
    </citation>
    <scope>NUCLEOTIDE SEQUENCE [LARGE SCALE GENOMIC DNA]</scope>
    <source>
        <strain evidence="1">BC5_2</strain>
    </source>
</reference>
<gene>
    <name evidence="1" type="ORF">DPBNPPHM_00031</name>
</gene>
<dbReference type="EMBL" id="CACSII010000001">
    <property type="protein sequence ID" value="CAA0078453.1"/>
    <property type="molecule type" value="Genomic_DNA"/>
</dbReference>
<evidence type="ECO:0000313" key="2">
    <source>
        <dbReference type="Proteomes" id="UP000434580"/>
    </source>
</evidence>
<accession>A0A5S9MPE2</accession>
<name>A0A5S9MPE2_9GAMM</name>
<evidence type="ECO:0000313" key="1">
    <source>
        <dbReference type="EMBL" id="CAA0078453.1"/>
    </source>
</evidence>
<protein>
    <submittedName>
        <fullName evidence="1">Uncharacterized protein</fullName>
    </submittedName>
</protein>
<sequence length="222" mass="24473">MQNDLISYPGANQLVGLSHRGSAAIRSIDEEALTASRISMLKTLSDVGVEPLSEWLKRLHQQGLRQLLRESAALIDLGLVQTFCIPISQHWADDLQHCLELIAGNGGAVLADMQGLLISSHQLNEACAEQLAGCAAEMAFIANKYKKTSPRHDEFLSLALQQNNDVSCFFQLNTPNTSFVLATAGGKPEAEKTSAFHHQLMTMLWILQKRYEVNEANQCVKK</sequence>
<dbReference type="AlphaFoldDB" id="A0A5S9MPE2"/>
<organism evidence="1 2">
    <name type="scientific">BD1-7 clade bacterium</name>
    <dbReference type="NCBI Taxonomy" id="2029982"/>
    <lineage>
        <taxon>Bacteria</taxon>
        <taxon>Pseudomonadati</taxon>
        <taxon>Pseudomonadota</taxon>
        <taxon>Gammaproteobacteria</taxon>
        <taxon>Cellvibrionales</taxon>
        <taxon>Spongiibacteraceae</taxon>
        <taxon>BD1-7 clade</taxon>
    </lineage>
</organism>
<dbReference type="OrthoDB" id="9877550at2"/>
<proteinExistence type="predicted"/>
<dbReference type="SUPFAM" id="SSF103196">
    <property type="entry name" value="Roadblock/LC7 domain"/>
    <property type="match status" value="1"/>
</dbReference>
<dbReference type="Proteomes" id="UP000434580">
    <property type="component" value="Unassembled WGS sequence"/>
</dbReference>